<dbReference type="OrthoDB" id="6600403at2759"/>
<reference evidence="4" key="1">
    <citation type="submission" date="2010-06" db="EMBL/GenBank/DDBJ databases">
        <authorList>
            <person name="Jiang H."/>
            <person name="Abraham K."/>
            <person name="Ali S."/>
            <person name="Alsbrooks S.L."/>
            <person name="Anim B.N."/>
            <person name="Anosike U.S."/>
            <person name="Attaway T."/>
            <person name="Bandaranaike D.P."/>
            <person name="Battles P.K."/>
            <person name="Bell S.N."/>
            <person name="Bell A.V."/>
            <person name="Beltran B."/>
            <person name="Bickham C."/>
            <person name="Bustamante Y."/>
            <person name="Caleb T."/>
            <person name="Canada A."/>
            <person name="Cardenas V."/>
            <person name="Carter K."/>
            <person name="Chacko J."/>
            <person name="Chandrabose M.N."/>
            <person name="Chavez D."/>
            <person name="Chavez A."/>
            <person name="Chen L."/>
            <person name="Chu H.-S."/>
            <person name="Claassen K.J."/>
            <person name="Cockrell R."/>
            <person name="Collins M."/>
            <person name="Cooper J.A."/>
            <person name="Cree A."/>
            <person name="Curry S.M."/>
            <person name="Da Y."/>
            <person name="Dao M.D."/>
            <person name="Das B."/>
            <person name="Davila M.-L."/>
            <person name="Davy-Carroll L."/>
            <person name="Denson S."/>
            <person name="Dinh H."/>
            <person name="Ebong V.E."/>
            <person name="Edwards J.R."/>
            <person name="Egan A."/>
            <person name="El-Daye J."/>
            <person name="Escobedo L."/>
            <person name="Fernandez S."/>
            <person name="Fernando P.R."/>
            <person name="Flagg N."/>
            <person name="Forbes L.D."/>
            <person name="Fowler R.G."/>
            <person name="Fu Q."/>
            <person name="Gabisi R.A."/>
            <person name="Ganer J."/>
            <person name="Garbino Pronczuk A."/>
            <person name="Garcia R.M."/>
            <person name="Garner T."/>
            <person name="Garrett T.E."/>
            <person name="Gonzalez D.A."/>
            <person name="Hamid H."/>
            <person name="Hawkins E.S."/>
            <person name="Hirani K."/>
            <person name="Hogues M.E."/>
            <person name="Hollins B."/>
            <person name="Hsiao C.-H."/>
            <person name="Jabil R."/>
            <person name="James M.L."/>
            <person name="Jhangiani S.N."/>
            <person name="Johnson B."/>
            <person name="Johnson Q."/>
            <person name="Joshi V."/>
            <person name="Kalu J.B."/>
            <person name="Kam C."/>
            <person name="Kashfia A."/>
            <person name="Keebler J."/>
            <person name="Kisamo H."/>
            <person name="Kovar C.L."/>
            <person name="Lago L.A."/>
            <person name="Lai C.-Y."/>
            <person name="Laidlaw J."/>
            <person name="Lara F."/>
            <person name="Le T.-K."/>
            <person name="Lee S.L."/>
            <person name="Legall F.H."/>
            <person name="Lemon S.J."/>
            <person name="Lewis L.R."/>
            <person name="Li B."/>
            <person name="Liu Y."/>
            <person name="Liu Y.-S."/>
            <person name="Lopez J."/>
            <person name="Lozado R.J."/>
            <person name="Lu J."/>
            <person name="Madu R.C."/>
            <person name="Maheshwari M."/>
            <person name="Maheshwari R."/>
            <person name="Malloy K."/>
            <person name="Martinez E."/>
            <person name="Mathew T."/>
            <person name="Mercado I.C."/>
            <person name="Mercado C."/>
            <person name="Meyer B."/>
            <person name="Montgomery K."/>
            <person name="Morgan M.B."/>
            <person name="Munidasa M."/>
            <person name="Nazareth L.V."/>
            <person name="Nelson J."/>
            <person name="Ng B.M."/>
            <person name="Nguyen N.B."/>
            <person name="Nguyen P.Q."/>
            <person name="Nguyen T."/>
            <person name="Obregon M."/>
            <person name="Okwuonu G.O."/>
            <person name="Onwere C.G."/>
            <person name="Orozco G."/>
            <person name="Parra A."/>
            <person name="Patel S."/>
            <person name="Patil S."/>
            <person name="Perez A."/>
            <person name="Perez Y."/>
            <person name="Pham C."/>
            <person name="Primus E.L."/>
            <person name="Pu L.-L."/>
            <person name="Puazo M."/>
            <person name="Qin X."/>
            <person name="Quiroz J.B."/>
            <person name="Reese J."/>
            <person name="Richards S."/>
            <person name="Rives C.M."/>
            <person name="Robberts R."/>
            <person name="Ruiz S.J."/>
            <person name="Ruiz M.J."/>
            <person name="Santibanez J."/>
            <person name="Schneider B.W."/>
            <person name="Sisson I."/>
            <person name="Smith M."/>
            <person name="Sodergren E."/>
            <person name="Song X.-Z."/>
            <person name="Song B.B."/>
            <person name="Summersgill H."/>
            <person name="Thelus R."/>
            <person name="Thornton R.D."/>
            <person name="Trejos Z.Y."/>
            <person name="Usmani K."/>
            <person name="Vattathil S."/>
            <person name="Villasana D."/>
            <person name="Walker D.L."/>
            <person name="Wang S."/>
            <person name="Wang K."/>
            <person name="White C.S."/>
            <person name="Williams A.C."/>
            <person name="Williamson J."/>
            <person name="Wilson K."/>
            <person name="Woghiren I.O."/>
            <person name="Woodworth J.R."/>
            <person name="Worley K.C."/>
            <person name="Wright R.A."/>
            <person name="Wu W."/>
            <person name="Young L."/>
            <person name="Zhang L."/>
            <person name="Zhang J."/>
            <person name="Zhu Y."/>
            <person name="Muzny D.M."/>
            <person name="Weinstock G."/>
            <person name="Gibbs R.A."/>
        </authorList>
    </citation>
    <scope>NUCLEOTIDE SEQUENCE [LARGE SCALE GENOMIC DNA]</scope>
    <source>
        <strain evidence="4">LSR1</strain>
    </source>
</reference>
<dbReference type="RefSeq" id="XP_008189949.1">
    <property type="nucleotide sequence ID" value="XM_008191727.1"/>
</dbReference>
<evidence type="ECO:0000259" key="1">
    <source>
        <dbReference type="Pfam" id="PF05699"/>
    </source>
</evidence>
<sequence length="636" mass="74146">MKRLLRQSILPIIPSLQSRKKEQVFKNREIVKQLIDITLYLGRHGLAFRGHREGWDEQRKGNFKDLIILISKYSPIMAQYITEIKIQKYPTTFIDEEIFDARFFSISIDSTFDISRKEQVSFVIRYVQNDTVKERFVALKESPNTRGVDLAELFYSVCTDHNLDWKHYLIGQPYDGAASMRGQYTGLQSIINEQNTNAVYIWCWAHRLNLVAIDAVSSGNNAMDLFGNLEQIFDFVCSSKKRVSLYEKNQKTINPKLAIRRFKRVTTTRWMSHYYALCTVLKTFNTLIETLQVIRDTEGPGDRRRGITAGGLLKYFTSEIFLLTAYSFENMFKILDKTSQHLQSPDFDIYCATMLIEDNLKYLNKLRTDELFNEISDQTKKFIIDSDYEFEPLPQHRSRKRKQMADENAIDELTERLIGNNNTSSNISKSPDKSTLGLLKDISLLSKKRLNEVKQNIKNLPVDAFDVFGKIYSKFVQPDNARHEYKEFCNYFELLEKCESLPNMLHDNRDTAVCFEDSDINQEEDFDSENDKYLISNKEDDDASEKNIKNHGSLSLIYRLFCNHGSLKIMFPTLFTMYKIALTLPVGSVETERSFSKLKIVKNRLRSTMSNDRLEALMRINCDQDIDIDYTCFVRV</sequence>
<organism evidence="3 4">
    <name type="scientific">Acyrthosiphon pisum</name>
    <name type="common">Pea aphid</name>
    <dbReference type="NCBI Taxonomy" id="7029"/>
    <lineage>
        <taxon>Eukaryota</taxon>
        <taxon>Metazoa</taxon>
        <taxon>Ecdysozoa</taxon>
        <taxon>Arthropoda</taxon>
        <taxon>Hexapoda</taxon>
        <taxon>Insecta</taxon>
        <taxon>Pterygota</taxon>
        <taxon>Neoptera</taxon>
        <taxon>Paraneoptera</taxon>
        <taxon>Hemiptera</taxon>
        <taxon>Sternorrhyncha</taxon>
        <taxon>Aphidomorpha</taxon>
        <taxon>Aphidoidea</taxon>
        <taxon>Aphididae</taxon>
        <taxon>Macrosiphini</taxon>
        <taxon>Acyrthosiphon</taxon>
    </lineage>
</organism>
<dbReference type="KEGG" id="api:103311893"/>
<evidence type="ECO:0000313" key="4">
    <source>
        <dbReference type="Proteomes" id="UP000007819"/>
    </source>
</evidence>
<dbReference type="GO" id="GO:0046983">
    <property type="term" value="F:protein dimerization activity"/>
    <property type="evidence" value="ECO:0007669"/>
    <property type="project" value="InterPro"/>
</dbReference>
<reference evidence="3" key="2">
    <citation type="submission" date="2022-06" db="UniProtKB">
        <authorList>
            <consortium name="EnsemblMetazoa"/>
        </authorList>
    </citation>
    <scope>IDENTIFICATION</scope>
</reference>
<evidence type="ECO:0008006" key="5">
    <source>
        <dbReference type="Google" id="ProtNLM"/>
    </source>
</evidence>
<proteinExistence type="predicted"/>
<dbReference type="PANTHER" id="PTHR45749">
    <property type="match status" value="1"/>
</dbReference>
<dbReference type="Pfam" id="PF05699">
    <property type="entry name" value="Dimer_Tnp_hAT"/>
    <property type="match status" value="1"/>
</dbReference>
<evidence type="ECO:0000259" key="2">
    <source>
        <dbReference type="Pfam" id="PF14291"/>
    </source>
</evidence>
<dbReference type="PANTHER" id="PTHR45749:SF21">
    <property type="entry name" value="DUF4371 DOMAIN-CONTAINING PROTEIN"/>
    <property type="match status" value="1"/>
</dbReference>
<dbReference type="GeneID" id="103311893"/>
<dbReference type="InterPro" id="IPR012337">
    <property type="entry name" value="RNaseH-like_sf"/>
</dbReference>
<accession>A0A8R2FEA0</accession>
<evidence type="ECO:0000313" key="3">
    <source>
        <dbReference type="EnsemblMetazoa" id="XP_008189949.1"/>
    </source>
</evidence>
<dbReference type="AlphaFoldDB" id="A0A8R2FEA0"/>
<protein>
    <recommendedName>
        <fullName evidence="5">Zinc finger MYM-type protein 1-like</fullName>
    </recommendedName>
</protein>
<dbReference type="SUPFAM" id="SSF53098">
    <property type="entry name" value="Ribonuclease H-like"/>
    <property type="match status" value="1"/>
</dbReference>
<feature type="domain" description="HAT C-terminal dimerisation" evidence="1">
    <location>
        <begin position="571"/>
        <end position="621"/>
    </location>
</feature>
<keyword evidence="4" id="KW-1185">Reference proteome</keyword>
<dbReference type="InterPro" id="IPR025398">
    <property type="entry name" value="DUF4371"/>
</dbReference>
<dbReference type="EnsemblMetazoa" id="XM_008191727.1">
    <property type="protein sequence ID" value="XP_008189949.1"/>
    <property type="gene ID" value="LOC103311893"/>
</dbReference>
<feature type="domain" description="DUF4371" evidence="2">
    <location>
        <begin position="91"/>
        <end position="186"/>
    </location>
</feature>
<dbReference type="Proteomes" id="UP000007819">
    <property type="component" value="Chromosome A2"/>
</dbReference>
<dbReference type="Pfam" id="PF14291">
    <property type="entry name" value="DUF4371"/>
    <property type="match status" value="1"/>
</dbReference>
<dbReference type="InterPro" id="IPR008906">
    <property type="entry name" value="HATC_C_dom"/>
</dbReference>
<name>A0A8R2FEA0_ACYPI</name>